<accession>A0A347VSZ0</accession>
<evidence type="ECO:0000313" key="2">
    <source>
        <dbReference type="EMBL" id="TLD95023.1"/>
    </source>
</evidence>
<evidence type="ECO:0000313" key="4">
    <source>
        <dbReference type="Proteomes" id="UP000477070"/>
    </source>
</evidence>
<dbReference type="EMBL" id="QBIU01000001">
    <property type="protein sequence ID" value="MWV69368.1"/>
    <property type="molecule type" value="Genomic_DNA"/>
</dbReference>
<reference evidence="2 3" key="2">
    <citation type="journal article" date="2016" name="Infect. Immun.">
        <title>Helicobacter saguini, a Novel Helicobacter Isolated from Cotton-Top Tamarins with Ulcerative Colitis, Has Proinflammatory Properties and Induces Typhlocolitis and Dysplasia in Gnotobiotic IL-10-/- Mice.</title>
        <authorList>
            <person name="Shen Z."/>
            <person name="Mannion A."/>
            <person name="Whary M.T."/>
            <person name="Muthupalani S."/>
            <person name="Sheh A."/>
            <person name="Feng Y."/>
            <person name="Gong G."/>
            <person name="Vandamme P."/>
            <person name="Holcombe H.R."/>
            <person name="Paster B.J."/>
            <person name="Fox J.G."/>
        </authorList>
    </citation>
    <scope>NUCLEOTIDE SEQUENCE [LARGE SCALE GENOMIC DNA]</scope>
    <source>
        <strain evidence="2 3">MIT 97-6194</strain>
    </source>
</reference>
<dbReference type="EMBL" id="JRMP02000004">
    <property type="protein sequence ID" value="TLD95023.1"/>
    <property type="molecule type" value="Genomic_DNA"/>
</dbReference>
<reference evidence="2 3" key="1">
    <citation type="journal article" date="2014" name="Genome Announc.">
        <title>Draft genome sequences of eight enterohepatic helicobacter species isolated from both laboratory and wild rodents.</title>
        <authorList>
            <person name="Sheh A."/>
            <person name="Shen Z."/>
            <person name="Fox J.G."/>
        </authorList>
    </citation>
    <scope>NUCLEOTIDE SEQUENCE [LARGE SCALE GENOMIC DNA]</scope>
    <source>
        <strain evidence="2 3">MIT 97-6194</strain>
    </source>
</reference>
<dbReference type="RefSeq" id="WP_034572920.1">
    <property type="nucleotide sequence ID" value="NZ_JRMP02000004.1"/>
</dbReference>
<reference evidence="1 4" key="4">
    <citation type="submission" date="2019-12" db="EMBL/GenBank/DDBJ databases">
        <title>Multi-Generational Helicobacter saguini Isolates.</title>
        <authorList>
            <person name="Mannion A."/>
            <person name="Shen Z."/>
            <person name="Fox J.G."/>
        </authorList>
    </citation>
    <scope>NUCLEOTIDE SEQUENCE [LARGE SCALE GENOMIC DNA]</scope>
    <source>
        <strain evidence="1">16-048</strain>
        <strain evidence="4">16-048 (F4)</strain>
    </source>
</reference>
<dbReference type="Proteomes" id="UP000477070">
    <property type="component" value="Unassembled WGS sequence"/>
</dbReference>
<dbReference type="OrthoDB" id="5389752at2"/>
<reference evidence="2" key="3">
    <citation type="submission" date="2018-04" db="EMBL/GenBank/DDBJ databases">
        <authorList>
            <person name="Sheh A."/>
            <person name="Shen Z."/>
            <person name="Mannion A.J."/>
            <person name="Fox J.G."/>
        </authorList>
    </citation>
    <scope>NUCLEOTIDE SEQUENCE</scope>
    <source>
        <strain evidence="2">MIT 97-6194</strain>
    </source>
</reference>
<keyword evidence="3" id="KW-1185">Reference proteome</keyword>
<dbReference type="AlphaFoldDB" id="A0A347VSZ0"/>
<dbReference type="Proteomes" id="UP000029714">
    <property type="component" value="Unassembled WGS sequence"/>
</dbReference>
<organism evidence="2 3">
    <name type="scientific">Helicobacter saguini</name>
    <dbReference type="NCBI Taxonomy" id="1548018"/>
    <lineage>
        <taxon>Bacteria</taxon>
        <taxon>Pseudomonadati</taxon>
        <taxon>Campylobacterota</taxon>
        <taxon>Epsilonproteobacteria</taxon>
        <taxon>Campylobacterales</taxon>
        <taxon>Helicobacteraceae</taxon>
        <taxon>Helicobacter</taxon>
    </lineage>
</organism>
<proteinExistence type="predicted"/>
<comment type="caution">
    <text evidence="2">The sequence shown here is derived from an EMBL/GenBank/DDBJ whole genome shotgun (WGS) entry which is preliminary data.</text>
</comment>
<protein>
    <submittedName>
        <fullName evidence="2">Uncharacterized protein</fullName>
    </submittedName>
</protein>
<dbReference type="STRING" id="1548018.LS64_10495"/>
<evidence type="ECO:0000313" key="3">
    <source>
        <dbReference type="Proteomes" id="UP000029714"/>
    </source>
</evidence>
<evidence type="ECO:0000313" key="1">
    <source>
        <dbReference type="EMBL" id="MWV69368.1"/>
    </source>
</evidence>
<sequence>MQLKGRYQFREPTKLDYTYTITRPTTNNNQPALGTTITATDRRPSQGHIFNVGTRLLWNLDSKNNLYFDVNYGEQIYDNKNAQITELNLVARIQSR</sequence>
<gene>
    <name evidence="1" type="ORF">DCO61_04935</name>
    <name evidence="2" type="ORF">LS64_003680</name>
</gene>
<name>A0A347VSZ0_9HELI</name>